<dbReference type="EMBL" id="JARAKH010000009">
    <property type="protein sequence ID" value="KAK8400895.1"/>
    <property type="molecule type" value="Genomic_DNA"/>
</dbReference>
<proteinExistence type="predicted"/>
<protein>
    <submittedName>
        <fullName evidence="2">Uncharacterized protein</fullName>
    </submittedName>
</protein>
<dbReference type="Proteomes" id="UP001487740">
    <property type="component" value="Unassembled WGS sequence"/>
</dbReference>
<comment type="caution">
    <text evidence="2">The sequence shown here is derived from an EMBL/GenBank/DDBJ whole genome shotgun (WGS) entry which is preliminary data.</text>
</comment>
<name>A0AAW0UMF1_SCYPA</name>
<gene>
    <name evidence="2" type="ORF">O3P69_002572</name>
</gene>
<accession>A0AAW0UMF1</accession>
<evidence type="ECO:0000313" key="2">
    <source>
        <dbReference type="EMBL" id="KAK8400895.1"/>
    </source>
</evidence>
<keyword evidence="1" id="KW-0732">Signal</keyword>
<evidence type="ECO:0000313" key="3">
    <source>
        <dbReference type="Proteomes" id="UP001487740"/>
    </source>
</evidence>
<keyword evidence="3" id="KW-1185">Reference proteome</keyword>
<reference evidence="2 3" key="1">
    <citation type="submission" date="2023-03" db="EMBL/GenBank/DDBJ databases">
        <title>High-quality genome of Scylla paramamosain provides insights in environmental adaptation.</title>
        <authorList>
            <person name="Zhang L."/>
        </authorList>
    </citation>
    <scope>NUCLEOTIDE SEQUENCE [LARGE SCALE GENOMIC DNA]</scope>
    <source>
        <strain evidence="2">LZ_2023a</strain>
        <tissue evidence="2">Muscle</tissue>
    </source>
</reference>
<feature type="signal peptide" evidence="1">
    <location>
        <begin position="1"/>
        <end position="24"/>
    </location>
</feature>
<organism evidence="2 3">
    <name type="scientific">Scylla paramamosain</name>
    <name type="common">Mud crab</name>
    <dbReference type="NCBI Taxonomy" id="85552"/>
    <lineage>
        <taxon>Eukaryota</taxon>
        <taxon>Metazoa</taxon>
        <taxon>Ecdysozoa</taxon>
        <taxon>Arthropoda</taxon>
        <taxon>Crustacea</taxon>
        <taxon>Multicrustacea</taxon>
        <taxon>Malacostraca</taxon>
        <taxon>Eumalacostraca</taxon>
        <taxon>Eucarida</taxon>
        <taxon>Decapoda</taxon>
        <taxon>Pleocyemata</taxon>
        <taxon>Brachyura</taxon>
        <taxon>Eubrachyura</taxon>
        <taxon>Portunoidea</taxon>
        <taxon>Portunidae</taxon>
        <taxon>Portuninae</taxon>
        <taxon>Scylla</taxon>
    </lineage>
</organism>
<feature type="chain" id="PRO_5044001922" evidence="1">
    <location>
        <begin position="25"/>
        <end position="71"/>
    </location>
</feature>
<evidence type="ECO:0000256" key="1">
    <source>
        <dbReference type="SAM" id="SignalP"/>
    </source>
</evidence>
<dbReference type="AlphaFoldDB" id="A0AAW0UMF1"/>
<sequence>MRTLTITLLAAALLVAMLAVVTEAYPSQLPASVSQADCPTYPFYLCRTPPIPAQPANPANTDCYNFPFYPC</sequence>